<proteinExistence type="predicted"/>
<gene>
    <name evidence="1" type="ORF">RPERSI_LOCUS11340</name>
</gene>
<evidence type="ECO:0000313" key="2">
    <source>
        <dbReference type="Proteomes" id="UP000789920"/>
    </source>
</evidence>
<dbReference type="Proteomes" id="UP000789920">
    <property type="component" value="Unassembled WGS sequence"/>
</dbReference>
<name>A0ACA9PVJ3_9GLOM</name>
<reference evidence="1" key="1">
    <citation type="submission" date="2021-06" db="EMBL/GenBank/DDBJ databases">
        <authorList>
            <person name="Kallberg Y."/>
            <person name="Tangrot J."/>
            <person name="Rosling A."/>
        </authorList>
    </citation>
    <scope>NUCLEOTIDE SEQUENCE</scope>
    <source>
        <strain evidence="1">MA461A</strain>
    </source>
</reference>
<evidence type="ECO:0000313" key="1">
    <source>
        <dbReference type="EMBL" id="CAG8721534.1"/>
    </source>
</evidence>
<keyword evidence="2" id="KW-1185">Reference proteome</keyword>
<feature type="non-terminal residue" evidence="1">
    <location>
        <position position="54"/>
    </location>
</feature>
<comment type="caution">
    <text evidence="1">The sequence shown here is derived from an EMBL/GenBank/DDBJ whole genome shotgun (WGS) entry which is preliminary data.</text>
</comment>
<organism evidence="1 2">
    <name type="scientific">Racocetra persica</name>
    <dbReference type="NCBI Taxonomy" id="160502"/>
    <lineage>
        <taxon>Eukaryota</taxon>
        <taxon>Fungi</taxon>
        <taxon>Fungi incertae sedis</taxon>
        <taxon>Mucoromycota</taxon>
        <taxon>Glomeromycotina</taxon>
        <taxon>Glomeromycetes</taxon>
        <taxon>Diversisporales</taxon>
        <taxon>Gigasporaceae</taxon>
        <taxon>Racocetra</taxon>
    </lineage>
</organism>
<accession>A0ACA9PVJ3</accession>
<protein>
    <submittedName>
        <fullName evidence="1">9939_t:CDS:1</fullName>
    </submittedName>
</protein>
<dbReference type="EMBL" id="CAJVQC010023262">
    <property type="protein sequence ID" value="CAG8721534.1"/>
    <property type="molecule type" value="Genomic_DNA"/>
</dbReference>
<sequence length="54" mass="6697">MKGDRYKPHFMVPTFRSGKRSIRYGNVLWMVKKGYWFLWRKEMAQEQLMLEDIL</sequence>